<name>A0A6J7T7X0_9ZZZZ</name>
<keyword evidence="1" id="KW-0472">Membrane</keyword>
<feature type="transmembrane region" description="Helical" evidence="1">
    <location>
        <begin position="40"/>
        <end position="60"/>
    </location>
</feature>
<dbReference type="AlphaFoldDB" id="A0A6J7T7X0"/>
<protein>
    <submittedName>
        <fullName evidence="2">Unannotated protein</fullName>
    </submittedName>
</protein>
<keyword evidence="1" id="KW-0812">Transmembrane</keyword>
<gene>
    <name evidence="2" type="ORF">UFOPK4265_00511</name>
</gene>
<evidence type="ECO:0000256" key="1">
    <source>
        <dbReference type="SAM" id="Phobius"/>
    </source>
</evidence>
<dbReference type="EMBL" id="CAFBQK010000048">
    <property type="protein sequence ID" value="CAB5049271.1"/>
    <property type="molecule type" value="Genomic_DNA"/>
</dbReference>
<keyword evidence="1" id="KW-1133">Transmembrane helix</keyword>
<accession>A0A6J7T7X0</accession>
<organism evidence="2">
    <name type="scientific">freshwater metagenome</name>
    <dbReference type="NCBI Taxonomy" id="449393"/>
    <lineage>
        <taxon>unclassified sequences</taxon>
        <taxon>metagenomes</taxon>
        <taxon>ecological metagenomes</taxon>
    </lineage>
</organism>
<evidence type="ECO:0000313" key="2">
    <source>
        <dbReference type="EMBL" id="CAB5049271.1"/>
    </source>
</evidence>
<proteinExistence type="predicted"/>
<reference evidence="2" key="1">
    <citation type="submission" date="2020-05" db="EMBL/GenBank/DDBJ databases">
        <authorList>
            <person name="Chiriac C."/>
            <person name="Salcher M."/>
            <person name="Ghai R."/>
            <person name="Kavagutti S V."/>
        </authorList>
    </citation>
    <scope>NUCLEOTIDE SEQUENCE</scope>
</reference>
<sequence length="66" mass="7134">MVSLGVVVSLVLYVFAGALLGMDLGSSFQLMKTIIGNGVWTLAVTPFLLPIVSRLHGLIFETRELK</sequence>